<dbReference type="GO" id="GO:0009308">
    <property type="term" value="P:amine metabolic process"/>
    <property type="evidence" value="ECO:0007669"/>
    <property type="project" value="UniProtKB-UniRule"/>
</dbReference>
<reference evidence="6 7" key="1">
    <citation type="submission" date="2019-02" db="EMBL/GenBank/DDBJ databases">
        <title>Sequencing the genomes of 1000 actinobacteria strains.</title>
        <authorList>
            <person name="Klenk H.-P."/>
        </authorList>
    </citation>
    <scope>NUCLEOTIDE SEQUENCE [LARGE SCALE GENOMIC DNA]</scope>
    <source>
        <strain evidence="6 7">DSM 17364</strain>
    </source>
</reference>
<evidence type="ECO:0000313" key="7">
    <source>
        <dbReference type="Proteomes" id="UP000292685"/>
    </source>
</evidence>
<dbReference type="EC" id="1.4.3.-" evidence="3"/>
<evidence type="ECO:0000313" key="6">
    <source>
        <dbReference type="EMBL" id="RZU63077.1"/>
    </source>
</evidence>
<keyword evidence="3" id="KW-0186">Copper</keyword>
<sequence>MAGLLLLSACGAEPEGQTPDDRPKPVSPAPECADGEPLAHEFESGARWSLCWSVEPDHGMVLSDIYFEAPEGRSQRVIDTIAIAQLEVPYDSGERLTSDITDAGFGGTWMKTLTEQECTGDLHSTEIPNIGDGTHGLTPDREVLCSTTVDAGLGYRSQENGTLTTTQASEWNVYTVSKVGWYEYISQYVFTADGTIRPQLGATGDLSPVDFADEDHGWPIGEGEADYAASHSHNAIWRVDWGLGDGQAQAVEQYDAVETGDEGRKSRIVEGSLSRIESPAVAHKADRRWWRVLAPETLNADGHPVSYEIGLEKTDSFTTLRDEHHHGDDAGYDVAFTNADDCQRFATYNPTSDGCGRGVLDFVEDGEDEELHDVVSWVAVGFHHVPRDEDQSPMEMHWQGFTLQPRDLNAQRPGLPEGREHLNGQPDEWQGEDVDDLTERDSGGLIE</sequence>
<keyword evidence="3" id="KW-0479">Metal-binding</keyword>
<proteinExistence type="inferred from homology"/>
<comment type="PTM">
    <text evidence="2 3">Topaquinone (TPQ) is generated by copper-dependent autoxidation of a specific tyrosyl residue.</text>
</comment>
<comment type="caution">
    <text evidence="6">The sequence shown here is derived from an EMBL/GenBank/DDBJ whole genome shotgun (WGS) entry which is preliminary data.</text>
</comment>
<name>A0A4Q8AFH9_9MICC</name>
<organism evidence="6 7">
    <name type="scientific">Zhihengliuella halotolerans</name>
    <dbReference type="NCBI Taxonomy" id="370736"/>
    <lineage>
        <taxon>Bacteria</taxon>
        <taxon>Bacillati</taxon>
        <taxon>Actinomycetota</taxon>
        <taxon>Actinomycetes</taxon>
        <taxon>Micrococcales</taxon>
        <taxon>Micrococcaceae</taxon>
        <taxon>Zhihengliuella</taxon>
    </lineage>
</organism>
<dbReference type="GO" id="GO:0005507">
    <property type="term" value="F:copper ion binding"/>
    <property type="evidence" value="ECO:0007669"/>
    <property type="project" value="InterPro"/>
</dbReference>
<protein>
    <recommendedName>
        <fullName evidence="3">Amine oxidase</fullName>
        <ecNumber evidence="3">1.4.3.-</ecNumber>
    </recommendedName>
</protein>
<keyword evidence="7" id="KW-1185">Reference proteome</keyword>
<feature type="domain" description="Copper amine oxidase catalytic" evidence="5">
    <location>
        <begin position="47"/>
        <end position="412"/>
    </location>
</feature>
<dbReference type="Proteomes" id="UP000292685">
    <property type="component" value="Unassembled WGS sequence"/>
</dbReference>
<comment type="similarity">
    <text evidence="3">Belongs to the copper/topaquinone oxidase family.</text>
</comment>
<evidence type="ECO:0000259" key="5">
    <source>
        <dbReference type="Pfam" id="PF01179"/>
    </source>
</evidence>
<dbReference type="EMBL" id="SHLA01000001">
    <property type="protein sequence ID" value="RZU63077.1"/>
    <property type="molecule type" value="Genomic_DNA"/>
</dbReference>
<dbReference type="Gene3D" id="2.70.98.20">
    <property type="entry name" value="Copper amine oxidase, catalytic domain"/>
    <property type="match status" value="1"/>
</dbReference>
<dbReference type="PANTHER" id="PTHR10638">
    <property type="entry name" value="COPPER AMINE OXIDASE"/>
    <property type="match status" value="1"/>
</dbReference>
<dbReference type="GO" id="GO:0048038">
    <property type="term" value="F:quinone binding"/>
    <property type="evidence" value="ECO:0007669"/>
    <property type="project" value="InterPro"/>
</dbReference>
<dbReference type="Pfam" id="PF01179">
    <property type="entry name" value="Cu_amine_oxid"/>
    <property type="match status" value="1"/>
</dbReference>
<keyword evidence="1 3" id="KW-0801">TPQ</keyword>
<dbReference type="SUPFAM" id="SSF49998">
    <property type="entry name" value="Amine oxidase catalytic domain"/>
    <property type="match status" value="1"/>
</dbReference>
<evidence type="ECO:0000256" key="3">
    <source>
        <dbReference type="RuleBase" id="RU000672"/>
    </source>
</evidence>
<evidence type="ECO:0000256" key="4">
    <source>
        <dbReference type="SAM" id="MobiDB-lite"/>
    </source>
</evidence>
<feature type="compositionally biased region" description="Basic and acidic residues" evidence="4">
    <location>
        <begin position="437"/>
        <end position="447"/>
    </location>
</feature>
<feature type="modified residue" description="2',4',5'-topaquinone" evidence="2">
    <location>
        <position position="182"/>
    </location>
</feature>
<dbReference type="PANTHER" id="PTHR10638:SF20">
    <property type="entry name" value="AMINE OXIDASE"/>
    <property type="match status" value="1"/>
</dbReference>
<feature type="active site" description="Schiff-base intermediate with substrate; via topaquinone" evidence="1">
    <location>
        <position position="182"/>
    </location>
</feature>
<dbReference type="GO" id="GO:0008131">
    <property type="term" value="F:primary methylamine oxidase activity"/>
    <property type="evidence" value="ECO:0007669"/>
    <property type="project" value="InterPro"/>
</dbReference>
<dbReference type="InterPro" id="IPR000269">
    <property type="entry name" value="Cu_amine_oxidase"/>
</dbReference>
<evidence type="ECO:0000256" key="2">
    <source>
        <dbReference type="PIRSR" id="PIRSR600269-51"/>
    </source>
</evidence>
<feature type="region of interest" description="Disordered" evidence="4">
    <location>
        <begin position="406"/>
        <end position="447"/>
    </location>
</feature>
<comment type="cofactor">
    <cofactor evidence="3">
        <name>Cu cation</name>
        <dbReference type="ChEBI" id="CHEBI:23378"/>
    </cofactor>
    <text evidence="3">Contains 1 topaquinone per subunit.</text>
</comment>
<evidence type="ECO:0000256" key="1">
    <source>
        <dbReference type="PIRSR" id="PIRSR600269-50"/>
    </source>
</evidence>
<dbReference type="InterPro" id="IPR015798">
    <property type="entry name" value="Cu_amine_oxidase_C"/>
</dbReference>
<dbReference type="AlphaFoldDB" id="A0A4Q8AFH9"/>
<accession>A0A4Q8AFH9</accession>
<dbReference type="InterPro" id="IPR036460">
    <property type="entry name" value="Cu_amine_oxidase_C_sf"/>
</dbReference>
<feature type="region of interest" description="Disordered" evidence="4">
    <location>
        <begin position="10"/>
        <end position="36"/>
    </location>
</feature>
<keyword evidence="3" id="KW-0560">Oxidoreductase</keyword>
<dbReference type="GO" id="GO:0005886">
    <property type="term" value="C:plasma membrane"/>
    <property type="evidence" value="ECO:0007669"/>
    <property type="project" value="TreeGrafter"/>
</dbReference>
<feature type="active site" description="Proton acceptor" evidence="1">
    <location>
        <position position="102"/>
    </location>
</feature>
<gene>
    <name evidence="6" type="ORF">EV380_2684</name>
</gene>